<evidence type="ECO:0000259" key="11">
    <source>
        <dbReference type="PROSITE" id="PS50011"/>
    </source>
</evidence>
<dbReference type="PROSITE" id="PS50011">
    <property type="entry name" value="PROTEIN_KINASE_DOM"/>
    <property type="match status" value="1"/>
</dbReference>
<dbReference type="GO" id="GO:0004708">
    <property type="term" value="F:MAP kinase kinase activity"/>
    <property type="evidence" value="ECO:0007669"/>
    <property type="project" value="UniProtKB-EC"/>
</dbReference>
<dbReference type="InterPro" id="IPR000719">
    <property type="entry name" value="Prot_kinase_dom"/>
</dbReference>
<feature type="compositionally biased region" description="Acidic residues" evidence="10">
    <location>
        <begin position="46"/>
        <end position="56"/>
    </location>
</feature>
<evidence type="ECO:0000256" key="1">
    <source>
        <dbReference type="ARBA" id="ARBA00022527"/>
    </source>
</evidence>
<dbReference type="SUPFAM" id="SSF56112">
    <property type="entry name" value="Protein kinase-like (PK-like)"/>
    <property type="match status" value="1"/>
</dbReference>
<dbReference type="SMART" id="SM00220">
    <property type="entry name" value="S_TKc"/>
    <property type="match status" value="1"/>
</dbReference>
<protein>
    <recommendedName>
        <fullName evidence="7">mitogen-activated protein kinase kinase</fullName>
        <ecNumber evidence="7">2.7.12.2</ecNumber>
    </recommendedName>
</protein>
<feature type="compositionally biased region" description="Low complexity" evidence="10">
    <location>
        <begin position="1"/>
        <end position="30"/>
    </location>
</feature>
<dbReference type="Pfam" id="PF00069">
    <property type="entry name" value="Pkinase"/>
    <property type="match status" value="1"/>
</dbReference>
<feature type="compositionally biased region" description="Polar residues" evidence="10">
    <location>
        <begin position="431"/>
        <end position="441"/>
    </location>
</feature>
<feature type="domain" description="Protein kinase" evidence="11">
    <location>
        <begin position="101"/>
        <end position="397"/>
    </location>
</feature>
<keyword evidence="13" id="KW-1185">Reference proteome</keyword>
<evidence type="ECO:0000256" key="5">
    <source>
        <dbReference type="ARBA" id="ARBA00022840"/>
    </source>
</evidence>
<keyword evidence="4" id="KW-0418">Kinase</keyword>
<dbReference type="GO" id="GO:0051403">
    <property type="term" value="P:stress-activated MAPK cascade"/>
    <property type="evidence" value="ECO:0007669"/>
    <property type="project" value="TreeGrafter"/>
</dbReference>
<keyword evidence="2" id="KW-0808">Transferase</keyword>
<dbReference type="OrthoDB" id="10252354at2759"/>
<dbReference type="FunFam" id="3.30.200.20:FF:000040">
    <property type="entry name" value="Dual specificity mitogen-activated protein kinase kinase"/>
    <property type="match status" value="1"/>
</dbReference>
<dbReference type="EC" id="2.7.12.2" evidence="7"/>
<dbReference type="InterPro" id="IPR017441">
    <property type="entry name" value="Protein_kinase_ATP_BS"/>
</dbReference>
<dbReference type="GO" id="GO:0005524">
    <property type="term" value="F:ATP binding"/>
    <property type="evidence" value="ECO:0007669"/>
    <property type="project" value="UniProtKB-UniRule"/>
</dbReference>
<proteinExistence type="inferred from homology"/>
<evidence type="ECO:0000313" key="12">
    <source>
        <dbReference type="EMBL" id="VDK43478.1"/>
    </source>
</evidence>
<reference evidence="12 13" key="2">
    <citation type="submission" date="2018-11" db="EMBL/GenBank/DDBJ databases">
        <authorList>
            <consortium name="Pathogen Informatics"/>
        </authorList>
    </citation>
    <scope>NUCLEOTIDE SEQUENCE [LARGE SCALE GENOMIC DNA]</scope>
</reference>
<dbReference type="Gene3D" id="3.30.200.20">
    <property type="entry name" value="Phosphorylase Kinase, domain 1"/>
    <property type="match status" value="1"/>
</dbReference>
<evidence type="ECO:0000313" key="14">
    <source>
        <dbReference type="WBParaSite" id="ASIM_0001114201-mRNA-1"/>
    </source>
</evidence>
<reference evidence="14" key="1">
    <citation type="submission" date="2017-02" db="UniProtKB">
        <authorList>
            <consortium name="WormBaseParasite"/>
        </authorList>
    </citation>
    <scope>IDENTIFICATION</scope>
</reference>
<dbReference type="AlphaFoldDB" id="A0A0M3JT11"/>
<evidence type="ECO:0000256" key="3">
    <source>
        <dbReference type="ARBA" id="ARBA00022741"/>
    </source>
</evidence>
<dbReference type="InterPro" id="IPR008271">
    <property type="entry name" value="Ser/Thr_kinase_AS"/>
</dbReference>
<accession>A0A0M3JT11</accession>
<evidence type="ECO:0000256" key="9">
    <source>
        <dbReference type="RuleBase" id="RU000304"/>
    </source>
</evidence>
<evidence type="ECO:0000256" key="6">
    <source>
        <dbReference type="ARBA" id="ARBA00038035"/>
    </source>
</evidence>
<gene>
    <name evidence="12" type="ORF">ASIM_LOCUS10700</name>
</gene>
<feature type="binding site" evidence="8">
    <location>
        <position position="131"/>
    </location>
    <ligand>
        <name>ATP</name>
        <dbReference type="ChEBI" id="CHEBI:30616"/>
    </ligand>
</feature>
<evidence type="ECO:0000256" key="7">
    <source>
        <dbReference type="ARBA" id="ARBA00038999"/>
    </source>
</evidence>
<keyword evidence="3 8" id="KW-0547">Nucleotide-binding</keyword>
<evidence type="ECO:0000256" key="2">
    <source>
        <dbReference type="ARBA" id="ARBA00022679"/>
    </source>
</evidence>
<evidence type="ECO:0000313" key="13">
    <source>
        <dbReference type="Proteomes" id="UP000267096"/>
    </source>
</evidence>
<dbReference type="InterPro" id="IPR011009">
    <property type="entry name" value="Kinase-like_dom_sf"/>
</dbReference>
<name>A0A0M3JT11_ANISI</name>
<dbReference type="EMBL" id="UYRR01031013">
    <property type="protein sequence ID" value="VDK43478.1"/>
    <property type="molecule type" value="Genomic_DNA"/>
</dbReference>
<dbReference type="PROSITE" id="PS00108">
    <property type="entry name" value="PROTEIN_KINASE_ST"/>
    <property type="match status" value="1"/>
</dbReference>
<feature type="region of interest" description="Disordered" evidence="10">
    <location>
        <begin position="422"/>
        <end position="441"/>
    </location>
</feature>
<dbReference type="Proteomes" id="UP000267096">
    <property type="component" value="Unassembled WGS sequence"/>
</dbReference>
<keyword evidence="1 9" id="KW-0723">Serine/threonine-protein kinase</keyword>
<evidence type="ECO:0000256" key="8">
    <source>
        <dbReference type="PROSITE-ProRule" id="PRU10141"/>
    </source>
</evidence>
<dbReference type="PROSITE" id="PS00107">
    <property type="entry name" value="PROTEIN_KINASE_ATP"/>
    <property type="match status" value="1"/>
</dbReference>
<dbReference type="GO" id="GO:0004674">
    <property type="term" value="F:protein serine/threonine kinase activity"/>
    <property type="evidence" value="ECO:0007669"/>
    <property type="project" value="UniProtKB-KW"/>
</dbReference>
<keyword evidence="5 8" id="KW-0067">ATP-binding</keyword>
<sequence length="441" mass="49781">MNTSVTDSSTTAVTTASESLPSQLLSSISSATTPVEVMASPPPTSDELDPDDEELGDAQMVPDGAKDVEKISSLRYIRMFISGKLSFSNGSKQYPFDFEDLTDYGPIGDGAYGRVNKMLHRETGRWMAVKKVRIISGKTDEGERNRSIKRIKQEIAAFRSASDCVQIVRFYGLTFHEVNSDSDLALWISVFQGDCLVCLELMDISLERLYHIVHKRTPGVFDERILGHVAVSILKALNHLKNENKIIHRDVKPSNILLNLSGMIKLCDFGISGYLVNSVAITREAGCRPYMAPERLLTNATYDIRSDVWSLGLTLVKIHQEVAIGEFPYPRFNENELFYQLQQVVYGDPPIMGPSDVYSIRTIQFINSWLLIQQYYFLVKETTLRPDYKKLMSTEYFNYYDQLLDGTPSYIASYVQAALDDEQKEQDSTVEDNTAVNKMQS</sequence>
<feature type="region of interest" description="Disordered" evidence="10">
    <location>
        <begin position="1"/>
        <end position="59"/>
    </location>
</feature>
<dbReference type="PANTHER" id="PTHR48013:SF28">
    <property type="entry name" value="DUAL SPECIFICITY MITOGEN-ACTIVATED PROTEIN KINASE KINASE SEK-1"/>
    <property type="match status" value="1"/>
</dbReference>
<comment type="similarity">
    <text evidence="6">Belongs to the protein kinase superfamily. STE Ser/Thr protein kinase family. MAP kinase kinase subfamily.</text>
</comment>
<organism evidence="14">
    <name type="scientific">Anisakis simplex</name>
    <name type="common">Herring worm</name>
    <dbReference type="NCBI Taxonomy" id="6269"/>
    <lineage>
        <taxon>Eukaryota</taxon>
        <taxon>Metazoa</taxon>
        <taxon>Ecdysozoa</taxon>
        <taxon>Nematoda</taxon>
        <taxon>Chromadorea</taxon>
        <taxon>Rhabditida</taxon>
        <taxon>Spirurina</taxon>
        <taxon>Ascaridomorpha</taxon>
        <taxon>Ascaridoidea</taxon>
        <taxon>Anisakidae</taxon>
        <taxon>Anisakis</taxon>
        <taxon>Anisakis simplex complex</taxon>
    </lineage>
</organism>
<dbReference type="WBParaSite" id="ASIM_0001114201-mRNA-1">
    <property type="protein sequence ID" value="ASIM_0001114201-mRNA-1"/>
    <property type="gene ID" value="ASIM_0001114201"/>
</dbReference>
<evidence type="ECO:0000256" key="4">
    <source>
        <dbReference type="ARBA" id="ARBA00022777"/>
    </source>
</evidence>
<dbReference type="PANTHER" id="PTHR48013">
    <property type="entry name" value="DUAL SPECIFICITY MITOGEN-ACTIVATED PROTEIN KINASE KINASE 5-RELATED"/>
    <property type="match status" value="1"/>
</dbReference>
<evidence type="ECO:0000256" key="10">
    <source>
        <dbReference type="SAM" id="MobiDB-lite"/>
    </source>
</evidence>
<dbReference type="Gene3D" id="1.10.510.10">
    <property type="entry name" value="Transferase(Phosphotransferase) domain 1"/>
    <property type="match status" value="1"/>
</dbReference>